<dbReference type="EMBL" id="JAAILA010000013">
    <property type="protein sequence ID" value="NEX89198.1"/>
    <property type="molecule type" value="Genomic_DNA"/>
</dbReference>
<reference evidence="6 7" key="1">
    <citation type="submission" date="2020-02" db="EMBL/GenBank/DDBJ databases">
        <title>Genome sequencing of Aeromonas rivipollensis.</title>
        <authorList>
            <person name="Fono-Tamo Ubani E.K."/>
            <person name="Lekota K.E."/>
        </authorList>
    </citation>
    <scope>NUCLEOTIDE SEQUENCE [LARGE SCALE GENOMIC DNA]</scope>
    <source>
        <strain evidence="6 7">G78</strain>
    </source>
</reference>
<protein>
    <recommendedName>
        <fullName evidence="2">isochorismatase</fullName>
        <ecNumber evidence="2">3.3.2.1</ecNumber>
    </recommendedName>
</protein>
<dbReference type="Pfam" id="PF00550">
    <property type="entry name" value="PP-binding"/>
    <property type="match status" value="1"/>
</dbReference>
<organism evidence="6 7">
    <name type="scientific">Aeromonas rivipollensis</name>
    <dbReference type="NCBI Taxonomy" id="948519"/>
    <lineage>
        <taxon>Bacteria</taxon>
        <taxon>Pseudomonadati</taxon>
        <taxon>Pseudomonadota</taxon>
        <taxon>Gammaproteobacteria</taxon>
        <taxon>Aeromonadales</taxon>
        <taxon>Aeromonadaceae</taxon>
        <taxon>Aeromonas</taxon>
    </lineage>
</organism>
<evidence type="ECO:0000256" key="4">
    <source>
        <dbReference type="ARBA" id="ARBA00048590"/>
    </source>
</evidence>
<evidence type="ECO:0000256" key="3">
    <source>
        <dbReference type="ARBA" id="ARBA00022801"/>
    </source>
</evidence>
<dbReference type="PRINTS" id="PR01398">
    <property type="entry name" value="ISCHRISMTASE"/>
</dbReference>
<dbReference type="InterPro" id="IPR000868">
    <property type="entry name" value="Isochorismatase-like_dom"/>
</dbReference>
<accession>A0ABX0D5U8</accession>
<dbReference type="Gene3D" id="1.10.1200.10">
    <property type="entry name" value="ACP-like"/>
    <property type="match status" value="1"/>
</dbReference>
<evidence type="ECO:0000259" key="5">
    <source>
        <dbReference type="PROSITE" id="PS50075"/>
    </source>
</evidence>
<dbReference type="InterPro" id="IPR036736">
    <property type="entry name" value="ACP-like_sf"/>
</dbReference>
<evidence type="ECO:0000256" key="2">
    <source>
        <dbReference type="ARBA" id="ARBA00012100"/>
    </source>
</evidence>
<dbReference type="SUPFAM" id="SSF47336">
    <property type="entry name" value="ACP-like"/>
    <property type="match status" value="1"/>
</dbReference>
<comment type="caution">
    <text evidence="6">The sequence shown here is derived from an EMBL/GenBank/DDBJ whole genome shotgun (WGS) entry which is preliminary data.</text>
</comment>
<evidence type="ECO:0000256" key="1">
    <source>
        <dbReference type="ARBA" id="ARBA00004924"/>
    </source>
</evidence>
<dbReference type="InterPro" id="IPR009081">
    <property type="entry name" value="PP-bd_ACP"/>
</dbReference>
<dbReference type="InterPro" id="IPR036380">
    <property type="entry name" value="Isochorismatase-like_sf"/>
</dbReference>
<dbReference type="PIRSF" id="PIRSF001111">
    <property type="entry name" value="Isochorismatase"/>
    <property type="match status" value="1"/>
</dbReference>
<evidence type="ECO:0000313" key="7">
    <source>
        <dbReference type="Proteomes" id="UP000472827"/>
    </source>
</evidence>
<dbReference type="InterPro" id="IPR016291">
    <property type="entry name" value="Isochorismatase"/>
</dbReference>
<feature type="domain" description="Carrier" evidence="5">
    <location>
        <begin position="226"/>
        <end position="301"/>
    </location>
</feature>
<proteinExistence type="predicted"/>
<keyword evidence="7" id="KW-1185">Reference proteome</keyword>
<keyword evidence="3" id="KW-0378">Hydrolase</keyword>
<dbReference type="EC" id="3.3.2.1" evidence="2"/>
<comment type="catalytic activity">
    <reaction evidence="4">
        <text>isochorismate + H2O = (2S,3S)-2,3-dihydroxy-2,3-dihydrobenzoate + pyruvate</text>
        <dbReference type="Rhea" id="RHEA:11112"/>
        <dbReference type="ChEBI" id="CHEBI:15361"/>
        <dbReference type="ChEBI" id="CHEBI:15377"/>
        <dbReference type="ChEBI" id="CHEBI:29780"/>
        <dbReference type="ChEBI" id="CHEBI:58764"/>
        <dbReference type="EC" id="3.3.2.1"/>
    </reaction>
</comment>
<sequence length="310" mass="34527">MAIPTLNNYAMPSQWKANKVNWTLDPKRAALLIHDMQEYFTAFYGDNSPLIAALTERLAAVRKQCKALGIPVFYTAQPKDQSPEDRALLNDMWGPGLNKSPEQQQVVAGLRPEPDDIVLVKWRYSAFQRSELEQMLKAQGRDQLIIGGIYGHIGCMMTACDAFMRDIQPFFLADGVADFSLADHQMALDYVATRCGKVICCEEVLALAPASAAQNNPLSTNPLLTNPLLTYEGLKARLLSHIDEDEGEFDPDENLIDYGLDSVRIMSLLTEWRAAGVELGFVELAKLPTLNGWWRLIEARLAAQALEVTP</sequence>
<dbReference type="PANTHER" id="PTHR43540">
    <property type="entry name" value="PEROXYUREIDOACRYLATE/UREIDOACRYLATE AMIDOHYDROLASE-RELATED"/>
    <property type="match status" value="1"/>
</dbReference>
<dbReference type="Gene3D" id="3.40.50.850">
    <property type="entry name" value="Isochorismatase-like"/>
    <property type="match status" value="1"/>
</dbReference>
<dbReference type="Pfam" id="PF00857">
    <property type="entry name" value="Isochorismatase"/>
    <property type="match status" value="1"/>
</dbReference>
<gene>
    <name evidence="6" type="ORF">G4923_10830</name>
</gene>
<dbReference type="Proteomes" id="UP000472827">
    <property type="component" value="Unassembled WGS sequence"/>
</dbReference>
<evidence type="ECO:0000313" key="6">
    <source>
        <dbReference type="EMBL" id="NEX89198.1"/>
    </source>
</evidence>
<dbReference type="InterPro" id="IPR050272">
    <property type="entry name" value="Isochorismatase-like_hydrls"/>
</dbReference>
<dbReference type="RefSeq" id="WP_111913631.1">
    <property type="nucleotide sequence ID" value="NZ_JAAILA010000013.1"/>
</dbReference>
<dbReference type="PROSITE" id="PS50075">
    <property type="entry name" value="CARRIER"/>
    <property type="match status" value="1"/>
</dbReference>
<comment type="pathway">
    <text evidence="1">Siderophore biosynthesis.</text>
</comment>
<dbReference type="SUPFAM" id="SSF52499">
    <property type="entry name" value="Isochorismatase-like hydrolases"/>
    <property type="match status" value="1"/>
</dbReference>
<name>A0ABX0D5U8_9GAMM</name>
<dbReference type="PANTHER" id="PTHR43540:SF3">
    <property type="entry name" value="ENTEROBACTIN SYNTHASE COMPONENT B"/>
    <property type="match status" value="1"/>
</dbReference>